<reference evidence="2" key="1">
    <citation type="journal article" date="2023" name="Mol. Phylogenet. Evol.">
        <title>Genome-scale phylogeny and comparative genomics of the fungal order Sordariales.</title>
        <authorList>
            <person name="Hensen N."/>
            <person name="Bonometti L."/>
            <person name="Westerberg I."/>
            <person name="Brannstrom I.O."/>
            <person name="Guillou S."/>
            <person name="Cros-Aarteil S."/>
            <person name="Calhoun S."/>
            <person name="Haridas S."/>
            <person name="Kuo A."/>
            <person name="Mondo S."/>
            <person name="Pangilinan J."/>
            <person name="Riley R."/>
            <person name="LaButti K."/>
            <person name="Andreopoulos B."/>
            <person name="Lipzen A."/>
            <person name="Chen C."/>
            <person name="Yan M."/>
            <person name="Daum C."/>
            <person name="Ng V."/>
            <person name="Clum A."/>
            <person name="Steindorff A."/>
            <person name="Ohm R.A."/>
            <person name="Martin F."/>
            <person name="Silar P."/>
            <person name="Natvig D.O."/>
            <person name="Lalanne C."/>
            <person name="Gautier V."/>
            <person name="Ament-Velasquez S.L."/>
            <person name="Kruys A."/>
            <person name="Hutchinson M.I."/>
            <person name="Powell A.J."/>
            <person name="Barry K."/>
            <person name="Miller A.N."/>
            <person name="Grigoriev I.V."/>
            <person name="Debuchy R."/>
            <person name="Gladieux P."/>
            <person name="Hiltunen Thoren M."/>
            <person name="Johannesson H."/>
        </authorList>
    </citation>
    <scope>NUCLEOTIDE SEQUENCE</scope>
    <source>
        <strain evidence="2">CBS 508.74</strain>
    </source>
</reference>
<name>A0AAN6YSJ4_9PEZI</name>
<gene>
    <name evidence="2" type="ORF">N656DRAFT_135826</name>
</gene>
<comment type="caution">
    <text evidence="2">The sequence shown here is derived from an EMBL/GenBank/DDBJ whole genome shotgun (WGS) entry which is preliminary data.</text>
</comment>
<keyword evidence="1" id="KW-0472">Membrane</keyword>
<keyword evidence="1" id="KW-0812">Transmembrane</keyword>
<dbReference type="GeneID" id="89932723"/>
<keyword evidence="1" id="KW-1133">Transmembrane helix</keyword>
<sequence>MYCTFPISGVTTKDVAFAFWTSVFSGAVLPSWMVEERRWKMSFNLGRCQMFEKPRPHSLCDAE</sequence>
<evidence type="ECO:0000256" key="1">
    <source>
        <dbReference type="SAM" id="Phobius"/>
    </source>
</evidence>
<protein>
    <submittedName>
        <fullName evidence="2">Uncharacterized protein</fullName>
    </submittedName>
</protein>
<keyword evidence="3" id="KW-1185">Reference proteome</keyword>
<feature type="transmembrane region" description="Helical" evidence="1">
    <location>
        <begin position="15"/>
        <end position="34"/>
    </location>
</feature>
<evidence type="ECO:0000313" key="2">
    <source>
        <dbReference type="EMBL" id="KAK4112014.1"/>
    </source>
</evidence>
<proteinExistence type="predicted"/>
<dbReference type="RefSeq" id="XP_064669584.1">
    <property type="nucleotide sequence ID" value="XM_064808600.1"/>
</dbReference>
<organism evidence="2 3">
    <name type="scientific">Canariomyces notabilis</name>
    <dbReference type="NCBI Taxonomy" id="2074819"/>
    <lineage>
        <taxon>Eukaryota</taxon>
        <taxon>Fungi</taxon>
        <taxon>Dikarya</taxon>
        <taxon>Ascomycota</taxon>
        <taxon>Pezizomycotina</taxon>
        <taxon>Sordariomycetes</taxon>
        <taxon>Sordariomycetidae</taxon>
        <taxon>Sordariales</taxon>
        <taxon>Chaetomiaceae</taxon>
        <taxon>Canariomyces</taxon>
    </lineage>
</organism>
<dbReference type="EMBL" id="MU853344">
    <property type="protein sequence ID" value="KAK4112014.1"/>
    <property type="molecule type" value="Genomic_DNA"/>
</dbReference>
<dbReference type="AlphaFoldDB" id="A0AAN6YSJ4"/>
<reference evidence="2" key="2">
    <citation type="submission" date="2023-05" db="EMBL/GenBank/DDBJ databases">
        <authorList>
            <consortium name="Lawrence Berkeley National Laboratory"/>
            <person name="Steindorff A."/>
            <person name="Hensen N."/>
            <person name="Bonometti L."/>
            <person name="Westerberg I."/>
            <person name="Brannstrom I.O."/>
            <person name="Guillou S."/>
            <person name="Cros-Aarteil S."/>
            <person name="Calhoun S."/>
            <person name="Haridas S."/>
            <person name="Kuo A."/>
            <person name="Mondo S."/>
            <person name="Pangilinan J."/>
            <person name="Riley R."/>
            <person name="Labutti K."/>
            <person name="Andreopoulos B."/>
            <person name="Lipzen A."/>
            <person name="Chen C."/>
            <person name="Yanf M."/>
            <person name="Daum C."/>
            <person name="Ng V."/>
            <person name="Clum A."/>
            <person name="Ohm R."/>
            <person name="Martin F."/>
            <person name="Silar P."/>
            <person name="Natvig D."/>
            <person name="Lalanne C."/>
            <person name="Gautier V."/>
            <person name="Ament-Velasquez S.L."/>
            <person name="Kruys A."/>
            <person name="Hutchinson M.I."/>
            <person name="Powell A.J."/>
            <person name="Barry K."/>
            <person name="Miller A.N."/>
            <person name="Grigoriev I.V."/>
            <person name="Debuchy R."/>
            <person name="Gladieux P."/>
            <person name="Thoren M.H."/>
            <person name="Johannesson H."/>
        </authorList>
    </citation>
    <scope>NUCLEOTIDE SEQUENCE</scope>
    <source>
        <strain evidence="2">CBS 508.74</strain>
    </source>
</reference>
<evidence type="ECO:0000313" key="3">
    <source>
        <dbReference type="Proteomes" id="UP001302812"/>
    </source>
</evidence>
<accession>A0AAN6YSJ4</accession>
<dbReference type="Proteomes" id="UP001302812">
    <property type="component" value="Unassembled WGS sequence"/>
</dbReference>